<sequence>MPIKIKRESNEKSDSLDLVKNHAKKQISLKINRGIGSFYE</sequence>
<accession>X0UE11</accession>
<reference evidence="1" key="1">
    <citation type="journal article" date="2014" name="Front. Microbiol.">
        <title>High frequency of phylogenetically diverse reductive dehalogenase-homologous genes in deep subseafloor sedimentary metagenomes.</title>
        <authorList>
            <person name="Kawai M."/>
            <person name="Futagami T."/>
            <person name="Toyoda A."/>
            <person name="Takaki Y."/>
            <person name="Nishi S."/>
            <person name="Hori S."/>
            <person name="Arai W."/>
            <person name="Tsubouchi T."/>
            <person name="Morono Y."/>
            <person name="Uchiyama I."/>
            <person name="Ito T."/>
            <person name="Fujiyama A."/>
            <person name="Inagaki F."/>
            <person name="Takami H."/>
        </authorList>
    </citation>
    <scope>NUCLEOTIDE SEQUENCE</scope>
    <source>
        <strain evidence="1">Expedition CK06-06</strain>
    </source>
</reference>
<dbReference type="EMBL" id="BARS01016211">
    <property type="protein sequence ID" value="GAF98637.1"/>
    <property type="molecule type" value="Genomic_DNA"/>
</dbReference>
<proteinExistence type="predicted"/>
<gene>
    <name evidence="1" type="ORF">S01H1_26718</name>
</gene>
<evidence type="ECO:0000313" key="1">
    <source>
        <dbReference type="EMBL" id="GAF98637.1"/>
    </source>
</evidence>
<protein>
    <submittedName>
        <fullName evidence="1">Uncharacterized protein</fullName>
    </submittedName>
</protein>
<dbReference type="AlphaFoldDB" id="X0UE11"/>
<name>X0UE11_9ZZZZ</name>
<organism evidence="1">
    <name type="scientific">marine sediment metagenome</name>
    <dbReference type="NCBI Taxonomy" id="412755"/>
    <lineage>
        <taxon>unclassified sequences</taxon>
        <taxon>metagenomes</taxon>
        <taxon>ecological metagenomes</taxon>
    </lineage>
</organism>
<comment type="caution">
    <text evidence="1">The sequence shown here is derived from an EMBL/GenBank/DDBJ whole genome shotgun (WGS) entry which is preliminary data.</text>
</comment>